<sequence length="212" mass="23930">MVLALCLRRPRPRPRLHLARLRCQPVAIRTAVMTTSTVAPQHLRLHPAPRVIAVTTRAPLHLLHLRLAPRHPVGWRAQSRKRLGPSGRRKSSLCRRRLKIQGAPPEHAKAPRLVLFNQEAAEEREKSAKAAASRPKVKPGYSYVPKSPVKSKRYLSHCPYCAWIMTFTTGLKTLINGWFNEVRRHGLTRFNTAGLSEGVWSNAETVSLSEEV</sequence>
<gene>
    <name evidence="1" type="ORF">B0H17DRAFT_1078206</name>
</gene>
<accession>A0AAD7D4N3</accession>
<evidence type="ECO:0000313" key="1">
    <source>
        <dbReference type="EMBL" id="KAJ7678601.1"/>
    </source>
</evidence>
<dbReference type="Proteomes" id="UP001221757">
    <property type="component" value="Unassembled WGS sequence"/>
</dbReference>
<organism evidence="1 2">
    <name type="scientific">Mycena rosella</name>
    <name type="common">Pink bonnet</name>
    <name type="synonym">Agaricus rosellus</name>
    <dbReference type="NCBI Taxonomy" id="1033263"/>
    <lineage>
        <taxon>Eukaryota</taxon>
        <taxon>Fungi</taxon>
        <taxon>Dikarya</taxon>
        <taxon>Basidiomycota</taxon>
        <taxon>Agaricomycotina</taxon>
        <taxon>Agaricomycetes</taxon>
        <taxon>Agaricomycetidae</taxon>
        <taxon>Agaricales</taxon>
        <taxon>Marasmiineae</taxon>
        <taxon>Mycenaceae</taxon>
        <taxon>Mycena</taxon>
    </lineage>
</organism>
<dbReference type="AlphaFoldDB" id="A0AAD7D4N3"/>
<proteinExistence type="predicted"/>
<comment type="caution">
    <text evidence="1">The sequence shown here is derived from an EMBL/GenBank/DDBJ whole genome shotgun (WGS) entry which is preliminary data.</text>
</comment>
<dbReference type="EMBL" id="JARKIE010000133">
    <property type="protein sequence ID" value="KAJ7678601.1"/>
    <property type="molecule type" value="Genomic_DNA"/>
</dbReference>
<keyword evidence="2" id="KW-1185">Reference proteome</keyword>
<name>A0AAD7D4N3_MYCRO</name>
<evidence type="ECO:0000313" key="2">
    <source>
        <dbReference type="Proteomes" id="UP001221757"/>
    </source>
</evidence>
<reference evidence="1" key="1">
    <citation type="submission" date="2023-03" db="EMBL/GenBank/DDBJ databases">
        <title>Massive genome expansion in bonnet fungi (Mycena s.s.) driven by repeated elements and novel gene families across ecological guilds.</title>
        <authorList>
            <consortium name="Lawrence Berkeley National Laboratory"/>
            <person name="Harder C.B."/>
            <person name="Miyauchi S."/>
            <person name="Viragh M."/>
            <person name="Kuo A."/>
            <person name="Thoen E."/>
            <person name="Andreopoulos B."/>
            <person name="Lu D."/>
            <person name="Skrede I."/>
            <person name="Drula E."/>
            <person name="Henrissat B."/>
            <person name="Morin E."/>
            <person name="Kohler A."/>
            <person name="Barry K."/>
            <person name="LaButti K."/>
            <person name="Morin E."/>
            <person name="Salamov A."/>
            <person name="Lipzen A."/>
            <person name="Mereny Z."/>
            <person name="Hegedus B."/>
            <person name="Baldrian P."/>
            <person name="Stursova M."/>
            <person name="Weitz H."/>
            <person name="Taylor A."/>
            <person name="Grigoriev I.V."/>
            <person name="Nagy L.G."/>
            <person name="Martin F."/>
            <person name="Kauserud H."/>
        </authorList>
    </citation>
    <scope>NUCLEOTIDE SEQUENCE</scope>
    <source>
        <strain evidence="1">CBHHK067</strain>
    </source>
</reference>
<protein>
    <submittedName>
        <fullName evidence="1">Uncharacterized protein</fullName>
    </submittedName>
</protein>